<gene>
    <name evidence="2" type="ORF">FK004_09045</name>
</gene>
<protein>
    <recommendedName>
        <fullName evidence="1">Sugar 3,4-ketoisomerase QdtA cupin domain-containing protein</fullName>
    </recommendedName>
</protein>
<dbReference type="Proteomes" id="UP000244677">
    <property type="component" value="Chromosome"/>
</dbReference>
<dbReference type="AlphaFoldDB" id="A0A2S1LUB3"/>
<evidence type="ECO:0000259" key="1">
    <source>
        <dbReference type="Pfam" id="PF05523"/>
    </source>
</evidence>
<dbReference type="InterPro" id="IPR014710">
    <property type="entry name" value="RmlC-like_jellyroll"/>
</dbReference>
<dbReference type="EMBL" id="CP020919">
    <property type="protein sequence ID" value="AWG27298.1"/>
    <property type="molecule type" value="Genomic_DNA"/>
</dbReference>
<keyword evidence="3" id="KW-1185">Reference proteome</keyword>
<dbReference type="KEGG" id="fki:FK004_09045"/>
<name>A0A2S1LUB3_9FLAO</name>
<accession>A0A2S1LUB3</accession>
<feature type="domain" description="Sugar 3,4-ketoisomerase QdtA cupin" evidence="1">
    <location>
        <begin position="5"/>
        <end position="119"/>
    </location>
</feature>
<organism evidence="2 3">
    <name type="scientific">Flavobacterium kingsejongi</name>
    <dbReference type="NCBI Taxonomy" id="1678728"/>
    <lineage>
        <taxon>Bacteria</taxon>
        <taxon>Pseudomonadati</taxon>
        <taxon>Bacteroidota</taxon>
        <taxon>Flavobacteriia</taxon>
        <taxon>Flavobacteriales</taxon>
        <taxon>Flavobacteriaceae</taxon>
        <taxon>Flavobacterium</taxon>
    </lineage>
</organism>
<dbReference type="Gene3D" id="2.60.120.10">
    <property type="entry name" value="Jelly Rolls"/>
    <property type="match status" value="1"/>
</dbReference>
<evidence type="ECO:0000313" key="3">
    <source>
        <dbReference type="Proteomes" id="UP000244677"/>
    </source>
</evidence>
<dbReference type="SUPFAM" id="SSF51182">
    <property type="entry name" value="RmlC-like cupins"/>
    <property type="match status" value="1"/>
</dbReference>
<reference evidence="2 3" key="1">
    <citation type="submission" date="2017-04" db="EMBL/GenBank/DDBJ databases">
        <title>Complete genome sequence of Flavobacterium kingsejong AJ004.</title>
        <authorList>
            <person name="Lee P.C."/>
        </authorList>
    </citation>
    <scope>NUCLEOTIDE SEQUENCE [LARGE SCALE GENOMIC DNA]</scope>
    <source>
        <strain evidence="2 3">AJ004</strain>
    </source>
</reference>
<evidence type="ECO:0000313" key="2">
    <source>
        <dbReference type="EMBL" id="AWG27298.1"/>
    </source>
</evidence>
<sequence length="143" mass="16583">MEPRVIEGSFFNDERGSVAFVNDFKFDEIKRFYIISNSMEHSIRAWQGHKLDEKNFYCVQGSFKIHYVKIDDWISPSKDLPIGSIVLKASESRILHIPAGYANAIQTLEKNSRLISFSTLSLDFVKDDDVRYDKLTWLIDEKG</sequence>
<dbReference type="Pfam" id="PF05523">
    <property type="entry name" value="FdtA"/>
    <property type="match status" value="1"/>
</dbReference>
<proteinExistence type="predicted"/>
<dbReference type="OrthoDB" id="826649at2"/>
<dbReference type="InterPro" id="IPR011051">
    <property type="entry name" value="RmlC_Cupin_sf"/>
</dbReference>
<dbReference type="InterPro" id="IPR008894">
    <property type="entry name" value="QdtA_cupin_dom"/>
</dbReference>